<gene>
    <name evidence="1" type="ORF">IQ241_08435</name>
</gene>
<organism evidence="1 2">
    <name type="scientific">Vasconcelosia minhoensis LEGE 07310</name>
    <dbReference type="NCBI Taxonomy" id="915328"/>
    <lineage>
        <taxon>Bacteria</taxon>
        <taxon>Bacillati</taxon>
        <taxon>Cyanobacteriota</taxon>
        <taxon>Cyanophyceae</taxon>
        <taxon>Nodosilineales</taxon>
        <taxon>Cymatolegaceae</taxon>
        <taxon>Vasconcelosia</taxon>
        <taxon>Vasconcelosia minhoensis</taxon>
    </lineage>
</organism>
<protein>
    <submittedName>
        <fullName evidence="1">DUF2281 domain-containing protein</fullName>
    </submittedName>
</protein>
<name>A0A8J7AAT6_9CYAN</name>
<sequence>MPTPEQIQKDIQDLPEEAQALLVDFIQILKRRYSETVQKEQPLDQPIYEKFKESGLIGCVSAEENLSETYKQVLFEELNTKYDHR</sequence>
<evidence type="ECO:0000313" key="2">
    <source>
        <dbReference type="Proteomes" id="UP000636505"/>
    </source>
</evidence>
<reference evidence="1" key="1">
    <citation type="submission" date="2020-10" db="EMBL/GenBank/DDBJ databases">
        <authorList>
            <person name="Castelo-Branco R."/>
            <person name="Eusebio N."/>
            <person name="Adriana R."/>
            <person name="Vieira A."/>
            <person name="Brugerolle De Fraissinette N."/>
            <person name="Rezende De Castro R."/>
            <person name="Schneider M.P."/>
            <person name="Vasconcelos V."/>
            <person name="Leao P.N."/>
        </authorList>
    </citation>
    <scope>NUCLEOTIDE SEQUENCE</scope>
    <source>
        <strain evidence="1">LEGE 07310</strain>
    </source>
</reference>
<dbReference type="AlphaFoldDB" id="A0A8J7AAT6"/>
<evidence type="ECO:0000313" key="1">
    <source>
        <dbReference type="EMBL" id="MBE9077321.1"/>
    </source>
</evidence>
<dbReference type="Proteomes" id="UP000636505">
    <property type="component" value="Unassembled WGS sequence"/>
</dbReference>
<dbReference type="RefSeq" id="WP_193905979.1">
    <property type="nucleotide sequence ID" value="NZ_JADEXG010000015.1"/>
</dbReference>
<proteinExistence type="predicted"/>
<dbReference type="EMBL" id="JADEXG010000015">
    <property type="protein sequence ID" value="MBE9077321.1"/>
    <property type="molecule type" value="Genomic_DNA"/>
</dbReference>
<keyword evidence="2" id="KW-1185">Reference proteome</keyword>
<comment type="caution">
    <text evidence="1">The sequence shown here is derived from an EMBL/GenBank/DDBJ whole genome shotgun (WGS) entry which is preliminary data.</text>
</comment>
<accession>A0A8J7AAT6</accession>